<reference evidence="5 6" key="1">
    <citation type="submission" date="2023-07" db="EMBL/GenBank/DDBJ databases">
        <authorList>
            <person name="Girao M."/>
            <person name="Carvalho M.F."/>
        </authorList>
    </citation>
    <scope>NUCLEOTIDE SEQUENCE [LARGE SCALE GENOMIC DNA]</scope>
    <source>
        <strain evidence="5 6">66/93</strain>
    </source>
</reference>
<protein>
    <submittedName>
        <fullName evidence="5">DEAD/DEAH box helicase</fullName>
    </submittedName>
</protein>
<evidence type="ECO:0000256" key="1">
    <source>
        <dbReference type="ARBA" id="ARBA00022741"/>
    </source>
</evidence>
<dbReference type="PROSITE" id="PS51192">
    <property type="entry name" value="HELICASE_ATP_BIND_1"/>
    <property type="match status" value="1"/>
</dbReference>
<evidence type="ECO:0000313" key="6">
    <source>
        <dbReference type="Proteomes" id="UP001348641"/>
    </source>
</evidence>
<dbReference type="GO" id="GO:0004386">
    <property type="term" value="F:helicase activity"/>
    <property type="evidence" value="ECO:0007669"/>
    <property type="project" value="UniProtKB-KW"/>
</dbReference>
<evidence type="ECO:0000259" key="4">
    <source>
        <dbReference type="PROSITE" id="PS51194"/>
    </source>
</evidence>
<evidence type="ECO:0000313" key="5">
    <source>
        <dbReference type="EMBL" id="MEE2048952.1"/>
    </source>
</evidence>
<dbReference type="RefSeq" id="WP_330156261.1">
    <property type="nucleotide sequence ID" value="NZ_BAAAJA010000006.1"/>
</dbReference>
<sequence>MTSQIDPIDVSAMISGGYRRYLRSLLPVRDTALAEALADQITDSPLLSKGPLLEATPSYETGRTPRELITEGVLSPGFGSLSGPAVHLDRPLYTHQEEAIRKAREGRNLVVATGTGSGKTESFLLPILNELEAQHERGELGPGVRAILLYPMNALANDQLKRLRETLLAHSPHITFGRYTGETKETERQALDSFRALHPGRDPLPNELLSREHMRRNPPHLLLTNYAMLEYLLLRPADLDLFEGEHAGHWRFIALDEAHVYDGAKAAELAMLLRRLRDRVAPGQELQCIATSATVGDDPGAVTTFAQRLFDAPFMWDDGDPAQQDLIRATHRDTVPDSTWGPLSALDYQAVRRADDPGLALRGVASQHGAKGTDPFTLLAGERRIQHLRVLLARGGPRPLDELAEELFEAVPGTEGPGGELTAADRLRVLTDLVALASAIRDADGNPLLSARYHLFTRATDGAFTCLTEQGPHVSLARHETCPACSASAFEVGSCKRCGDLYLVGSIEAYGSGLRLLPQSPHQKAPDWLHLGSTPITLDDDDDTLEAPHKINPQTRYLCVGCGTLSESPTGACAVECTERSLREGRLIKTRGDRAARCLSCGALGTHTLRRFESGNDASAAVVATALYQALPEDADDRVADQPGGGRKLLMFNDSRQSAAFFAPYLEGSYQLFQRRRLILDGMTEIHDPEDDLRVDDLVDATARTAKNAGQFDRKVSRRQRAATVAPWVMSELVSTDDRQSLEGRGLLRVGMTRPEGVKLPPAFTSRLGLAENEVWDLFGELVRTLRQQGALTMPEDVAADDEVFAPRLGPVYVRQTGADRTRKVISWLPTSGQNRRLNYLRRVLERLEATANPVMVLEKVWELLRSTSEGWLVPSEVRGLGTVFQVDHEGLELSLVTPETTPYQCDACRRLHPVSVRGVCPTMNCPGTLHPYEIPDPDKDTDHYRHLYRTLNPVPLSAQEHTAQWSAQEAARIQQEFVKGRVNALSCSTTFELGVDVGELQSVFMRNMPPTTANYVQRAGRAGRRSDSAALVVTYAQRRSHDLFRYQEPEKMISGEVRAPYVPLANVRIDRRHAHSVALAAFFRHWFQETGESWGAVGQFFLGDTEGGRAPVTRVREYLSPVPEHVTDALRRILPAEIAEEIDVEGGGWVHGLTELLETLRLEVDQDVEDFERRRVEAFEARRDALAERFGKTINTVVKRPLLGFLATRNVLPKYGFPVDTVELRTHHSGEPVGRRLELARDLSSAIYEYAPGGSIIAGGKKWTSAGVYRLPGRELHPHHYRVCTACGYYDESKDPLDGVCRACGVVARGGRTKYIVPEFGFVADASVQPAGTTPPQRSWHGFTSVLRLAAEPEDRVWPLPGGGEVLCRAGSRGELVAISDGPAGQGYRICGWCGWGTGTASGKVPTEHANPLKGSSCSGPLSHLSLAHRYETDIVEISFGGRLDIGRSPDQTRYSLLYALLEGASSALDISRDDIDGATFRRAAGTMALVLFDTVPGGAGGATRIASAFPEVLEAARARVGSCDCGSETSCYGCLRNYRNQHFHDRLRRDAALHALDALL</sequence>
<feature type="domain" description="Helicase ATP-binding" evidence="3">
    <location>
        <begin position="100"/>
        <end position="313"/>
    </location>
</feature>
<dbReference type="InterPro" id="IPR018973">
    <property type="entry name" value="MZB"/>
</dbReference>
<dbReference type="SMART" id="SM00487">
    <property type="entry name" value="DEXDc"/>
    <property type="match status" value="1"/>
</dbReference>
<dbReference type="Proteomes" id="UP001348641">
    <property type="component" value="Unassembled WGS sequence"/>
</dbReference>
<evidence type="ECO:0000259" key="3">
    <source>
        <dbReference type="PROSITE" id="PS51192"/>
    </source>
</evidence>
<proteinExistence type="predicted"/>
<dbReference type="PANTHER" id="PTHR47957:SF3">
    <property type="entry name" value="ATP-DEPENDENT HELICASE HRQ1"/>
    <property type="match status" value="1"/>
</dbReference>
<dbReference type="Gene3D" id="3.40.50.300">
    <property type="entry name" value="P-loop containing nucleotide triphosphate hydrolases"/>
    <property type="match status" value="2"/>
</dbReference>
<keyword evidence="5" id="KW-0378">Hydrolase</keyword>
<keyword evidence="2" id="KW-0067">ATP-binding</keyword>
<dbReference type="InterPro" id="IPR001650">
    <property type="entry name" value="Helicase_C-like"/>
</dbReference>
<dbReference type="SMART" id="SM00490">
    <property type="entry name" value="HELICc"/>
    <property type="match status" value="1"/>
</dbReference>
<keyword evidence="5" id="KW-0347">Helicase</keyword>
<feature type="domain" description="Helicase C-terminal" evidence="4">
    <location>
        <begin position="886"/>
        <end position="1069"/>
    </location>
</feature>
<dbReference type="InterPro" id="IPR027417">
    <property type="entry name" value="P-loop_NTPase"/>
</dbReference>
<organism evidence="5 6">
    <name type="scientific">Nocardiopsis tropica</name>
    <dbReference type="NCBI Taxonomy" id="109330"/>
    <lineage>
        <taxon>Bacteria</taxon>
        <taxon>Bacillati</taxon>
        <taxon>Actinomycetota</taxon>
        <taxon>Actinomycetes</taxon>
        <taxon>Streptosporangiales</taxon>
        <taxon>Nocardiopsidaceae</taxon>
        <taxon>Nocardiopsis</taxon>
    </lineage>
</organism>
<gene>
    <name evidence="5" type="ORF">Q8A49_00380</name>
</gene>
<dbReference type="Pfam" id="PF00271">
    <property type="entry name" value="Helicase_C"/>
    <property type="match status" value="1"/>
</dbReference>
<dbReference type="Pfam" id="PF09369">
    <property type="entry name" value="MZB"/>
    <property type="match status" value="1"/>
</dbReference>
<dbReference type="InterPro" id="IPR011545">
    <property type="entry name" value="DEAD/DEAH_box_helicase_dom"/>
</dbReference>
<dbReference type="CDD" id="cd17923">
    <property type="entry name" value="DEXHc_Hrq1-like"/>
    <property type="match status" value="1"/>
</dbReference>
<dbReference type="Pfam" id="PF00270">
    <property type="entry name" value="DEAD"/>
    <property type="match status" value="1"/>
</dbReference>
<dbReference type="EMBL" id="JAUUCC010000001">
    <property type="protein sequence ID" value="MEE2048952.1"/>
    <property type="molecule type" value="Genomic_DNA"/>
</dbReference>
<keyword evidence="1" id="KW-0547">Nucleotide-binding</keyword>
<name>A0ABU7KIL5_9ACTN</name>
<dbReference type="InterPro" id="IPR014001">
    <property type="entry name" value="Helicase_ATP-bd"/>
</dbReference>
<accession>A0ABU7KIL5</accession>
<evidence type="ECO:0000256" key="2">
    <source>
        <dbReference type="ARBA" id="ARBA00022840"/>
    </source>
</evidence>
<dbReference type="SUPFAM" id="SSF52540">
    <property type="entry name" value="P-loop containing nucleoside triphosphate hydrolases"/>
    <property type="match status" value="2"/>
</dbReference>
<dbReference type="PANTHER" id="PTHR47957">
    <property type="entry name" value="ATP-DEPENDENT HELICASE HRQ1"/>
    <property type="match status" value="1"/>
</dbReference>
<dbReference type="PROSITE" id="PS51194">
    <property type="entry name" value="HELICASE_CTER"/>
    <property type="match status" value="1"/>
</dbReference>
<comment type="caution">
    <text evidence="5">The sequence shown here is derived from an EMBL/GenBank/DDBJ whole genome shotgun (WGS) entry which is preliminary data.</text>
</comment>